<proteinExistence type="inferred from homology"/>
<dbReference type="CDD" id="cd07814">
    <property type="entry name" value="SRPBCC_CalC_Aha1-like"/>
    <property type="match status" value="1"/>
</dbReference>
<gene>
    <name evidence="3" type="ORF">ACFOE0_13880</name>
</gene>
<sequence length="170" mass="19543">MTDTDMHKVAPTILTRTYDAPINLVFAAWTQVEHLQRWQFPFKGFKCEFIRADIRPGGESLHKLVAPNGFELFLLTRYEVIREPDCVIFRQYNANSSGEIVPNPQIPNWPAEMQTQVWLKPLGEQTELKLVWQPIDATAEEIAVFEQTRPDHDKGWGSGLEMLASFLAEE</sequence>
<keyword evidence="4" id="KW-1185">Reference proteome</keyword>
<comment type="caution">
    <text evidence="3">The sequence shown here is derived from an EMBL/GenBank/DDBJ whole genome shotgun (WGS) entry which is preliminary data.</text>
</comment>
<name>A0ABV7GG17_9GAMM</name>
<dbReference type="Gene3D" id="3.30.530.20">
    <property type="match status" value="1"/>
</dbReference>
<dbReference type="Pfam" id="PF08327">
    <property type="entry name" value="AHSA1"/>
    <property type="match status" value="1"/>
</dbReference>
<organism evidence="3 4">
    <name type="scientific">Shewanella submarina</name>
    <dbReference type="NCBI Taxonomy" id="2016376"/>
    <lineage>
        <taxon>Bacteria</taxon>
        <taxon>Pseudomonadati</taxon>
        <taxon>Pseudomonadota</taxon>
        <taxon>Gammaproteobacteria</taxon>
        <taxon>Alteromonadales</taxon>
        <taxon>Shewanellaceae</taxon>
        <taxon>Shewanella</taxon>
    </lineage>
</organism>
<evidence type="ECO:0000259" key="2">
    <source>
        <dbReference type="Pfam" id="PF08327"/>
    </source>
</evidence>
<dbReference type="InterPro" id="IPR023393">
    <property type="entry name" value="START-like_dom_sf"/>
</dbReference>
<protein>
    <submittedName>
        <fullName evidence="3">SRPBCC domain-containing protein</fullName>
    </submittedName>
</protein>
<dbReference type="InterPro" id="IPR013538">
    <property type="entry name" value="ASHA1/2-like_C"/>
</dbReference>
<accession>A0ABV7GG17</accession>
<comment type="similarity">
    <text evidence="1">Belongs to the AHA1 family.</text>
</comment>
<dbReference type="SUPFAM" id="SSF55961">
    <property type="entry name" value="Bet v1-like"/>
    <property type="match status" value="1"/>
</dbReference>
<dbReference type="Proteomes" id="UP001595621">
    <property type="component" value="Unassembled WGS sequence"/>
</dbReference>
<dbReference type="RefSeq" id="WP_248937053.1">
    <property type="nucleotide sequence ID" value="NZ_JAKILF010000007.1"/>
</dbReference>
<feature type="domain" description="Activator of Hsp90 ATPase homologue 1/2-like C-terminal" evidence="2">
    <location>
        <begin position="19"/>
        <end position="167"/>
    </location>
</feature>
<evidence type="ECO:0000256" key="1">
    <source>
        <dbReference type="ARBA" id="ARBA00006817"/>
    </source>
</evidence>
<evidence type="ECO:0000313" key="3">
    <source>
        <dbReference type="EMBL" id="MFC3139268.1"/>
    </source>
</evidence>
<dbReference type="EMBL" id="JBHRTD010000017">
    <property type="protein sequence ID" value="MFC3139268.1"/>
    <property type="molecule type" value="Genomic_DNA"/>
</dbReference>
<reference evidence="4" key="1">
    <citation type="journal article" date="2019" name="Int. J. Syst. Evol. Microbiol.">
        <title>The Global Catalogue of Microorganisms (GCM) 10K type strain sequencing project: providing services to taxonomists for standard genome sequencing and annotation.</title>
        <authorList>
            <consortium name="The Broad Institute Genomics Platform"/>
            <consortium name="The Broad Institute Genome Sequencing Center for Infectious Disease"/>
            <person name="Wu L."/>
            <person name="Ma J."/>
        </authorList>
    </citation>
    <scope>NUCLEOTIDE SEQUENCE [LARGE SCALE GENOMIC DNA]</scope>
    <source>
        <strain evidence="4">KCTC 52277</strain>
    </source>
</reference>
<evidence type="ECO:0000313" key="4">
    <source>
        <dbReference type="Proteomes" id="UP001595621"/>
    </source>
</evidence>